<sequence length="121" mass="14453">MEKNRQRSKLLEHNHYPVPDSFAAKREINSRNFLDPKGWIFWIRKVVTGTKIRRAWTIARIGELVEFYLKIERMLWKVHRAINFNTMTLLVIDKAKEDEDLRDLSPPPSMAEHTMTDYARL</sequence>
<gene>
    <name evidence="1" type="ORF">M9H77_12040</name>
</gene>
<organism evidence="1 2">
    <name type="scientific">Catharanthus roseus</name>
    <name type="common">Madagascar periwinkle</name>
    <name type="synonym">Vinca rosea</name>
    <dbReference type="NCBI Taxonomy" id="4058"/>
    <lineage>
        <taxon>Eukaryota</taxon>
        <taxon>Viridiplantae</taxon>
        <taxon>Streptophyta</taxon>
        <taxon>Embryophyta</taxon>
        <taxon>Tracheophyta</taxon>
        <taxon>Spermatophyta</taxon>
        <taxon>Magnoliopsida</taxon>
        <taxon>eudicotyledons</taxon>
        <taxon>Gunneridae</taxon>
        <taxon>Pentapetalae</taxon>
        <taxon>asterids</taxon>
        <taxon>lamiids</taxon>
        <taxon>Gentianales</taxon>
        <taxon>Apocynaceae</taxon>
        <taxon>Rauvolfioideae</taxon>
        <taxon>Vinceae</taxon>
        <taxon>Catharanthinae</taxon>
        <taxon>Catharanthus</taxon>
    </lineage>
</organism>
<proteinExistence type="predicted"/>
<evidence type="ECO:0000313" key="2">
    <source>
        <dbReference type="Proteomes" id="UP001060085"/>
    </source>
</evidence>
<dbReference type="Proteomes" id="UP001060085">
    <property type="component" value="Linkage Group LG03"/>
</dbReference>
<evidence type="ECO:0000313" key="1">
    <source>
        <dbReference type="EMBL" id="KAI5671676.1"/>
    </source>
</evidence>
<protein>
    <submittedName>
        <fullName evidence="1">Uncharacterized protein</fullName>
    </submittedName>
</protein>
<keyword evidence="2" id="KW-1185">Reference proteome</keyword>
<name>A0ACC0BG99_CATRO</name>
<comment type="caution">
    <text evidence="1">The sequence shown here is derived from an EMBL/GenBank/DDBJ whole genome shotgun (WGS) entry which is preliminary data.</text>
</comment>
<dbReference type="EMBL" id="CM044703">
    <property type="protein sequence ID" value="KAI5671676.1"/>
    <property type="molecule type" value="Genomic_DNA"/>
</dbReference>
<accession>A0ACC0BG99</accession>
<reference evidence="2" key="1">
    <citation type="journal article" date="2023" name="Nat. Plants">
        <title>Single-cell RNA sequencing provides a high-resolution roadmap for understanding the multicellular compartmentation of specialized metabolism.</title>
        <authorList>
            <person name="Sun S."/>
            <person name="Shen X."/>
            <person name="Li Y."/>
            <person name="Li Y."/>
            <person name="Wang S."/>
            <person name="Li R."/>
            <person name="Zhang H."/>
            <person name="Shen G."/>
            <person name="Guo B."/>
            <person name="Wei J."/>
            <person name="Xu J."/>
            <person name="St-Pierre B."/>
            <person name="Chen S."/>
            <person name="Sun C."/>
        </authorList>
    </citation>
    <scope>NUCLEOTIDE SEQUENCE [LARGE SCALE GENOMIC DNA]</scope>
</reference>